<proteinExistence type="predicted"/>
<accession>A0ABS6RZB9</accession>
<dbReference type="Proteomes" id="UP001196980">
    <property type="component" value="Unassembled WGS sequence"/>
</dbReference>
<feature type="region of interest" description="Disordered" evidence="1">
    <location>
        <begin position="1"/>
        <end position="111"/>
    </location>
</feature>
<comment type="caution">
    <text evidence="2">The sequence shown here is derived from an EMBL/GenBank/DDBJ whole genome shotgun (WGS) entry which is preliminary data.</text>
</comment>
<evidence type="ECO:0000313" key="3">
    <source>
        <dbReference type="Proteomes" id="UP001196980"/>
    </source>
</evidence>
<dbReference type="RefSeq" id="WP_218252626.1">
    <property type="nucleotide sequence ID" value="NZ_JABXWD010000180.1"/>
</dbReference>
<feature type="compositionally biased region" description="Basic and acidic residues" evidence="1">
    <location>
        <begin position="35"/>
        <end position="44"/>
    </location>
</feature>
<organism evidence="2 3">
    <name type="scientific">Candidatus Magnetobacterium casense</name>
    <dbReference type="NCBI Taxonomy" id="1455061"/>
    <lineage>
        <taxon>Bacteria</taxon>
        <taxon>Pseudomonadati</taxon>
        <taxon>Nitrospirota</taxon>
        <taxon>Thermodesulfovibrionia</taxon>
        <taxon>Thermodesulfovibrionales</taxon>
        <taxon>Candidatus Magnetobacteriaceae</taxon>
        <taxon>Candidatus Magnetobacterium</taxon>
    </lineage>
</organism>
<feature type="compositionally biased region" description="Polar residues" evidence="1">
    <location>
        <begin position="8"/>
        <end position="33"/>
    </location>
</feature>
<evidence type="ECO:0000313" key="2">
    <source>
        <dbReference type="EMBL" id="MBV6341997.1"/>
    </source>
</evidence>
<sequence length="172" mass="18837">MEIKGVSINVQTTARSAESQANKRAYAQPSSQPHYRKDDGKTAKTQDSVEGSVRVTITKEGKDRLNSSRQNSKEGRRGAARVEKQAAGIVVQSEKEASEKNKDSAKTPGSTAVVTTRAYYAIEKDSKDDKETVVVKIVDENGRVIREIPPEDFFKGASELNAIPNELYHALA</sequence>
<reference evidence="2 3" key="1">
    <citation type="journal article" date="2020" name="J Geophys Res Biogeosci">
        <title>Magnetotaxis as an Adaptation to Enable Bacterial Shuttling of Microbial Sulfur and Sulfur Cycling Across Aquatic Oxic#Anoxic Interfaces.</title>
        <authorList>
            <person name="Li J."/>
            <person name="Liu P."/>
            <person name="Wang J."/>
            <person name="Roberts A.P."/>
            <person name="Pan Y."/>
        </authorList>
    </citation>
    <scope>NUCLEOTIDE SEQUENCE [LARGE SCALE GENOMIC DNA]</scope>
    <source>
        <strain evidence="2 3">MYR-1_YQ</strain>
    </source>
</reference>
<keyword evidence="3" id="KW-1185">Reference proteome</keyword>
<dbReference type="EMBL" id="JABXWD010000180">
    <property type="protein sequence ID" value="MBV6341997.1"/>
    <property type="molecule type" value="Genomic_DNA"/>
</dbReference>
<evidence type="ECO:0008006" key="4">
    <source>
        <dbReference type="Google" id="ProtNLM"/>
    </source>
</evidence>
<feature type="compositionally biased region" description="Basic and acidic residues" evidence="1">
    <location>
        <begin position="93"/>
        <end position="105"/>
    </location>
</feature>
<name>A0ABS6RZB9_9BACT</name>
<feature type="compositionally biased region" description="Basic and acidic residues" evidence="1">
    <location>
        <begin position="57"/>
        <end position="84"/>
    </location>
</feature>
<gene>
    <name evidence="2" type="ORF">HWQ67_10405</name>
</gene>
<evidence type="ECO:0000256" key="1">
    <source>
        <dbReference type="SAM" id="MobiDB-lite"/>
    </source>
</evidence>
<protein>
    <recommendedName>
        <fullName evidence="4">Flagellar protein FlaG</fullName>
    </recommendedName>
</protein>